<sequence length="936" mass="106349">MVFSKEPSNNEKQLVTLGRALQALREEETVDGAVKVVLDYLQTGFDYALIWVGLYERVEHRLSGKGGYCLNGEKSLLKQRIHLNPGDLLEQVVIQQCSLGVPDLREEPRAGEWRSIAQRHAIQGTVILPIRHKGQCFGVVLLGSQLWGTSPHTEEKARLTMILGSLAEALYQAEVEQRRRLTKHPDEPLLNLLSQLRSLPTLDKRLEAVVEATHRFIAPDRTRIYWYEPQQRYFWQRSSHRDKATTLADNGENPISVQDLGSFYQALTADQVVSIGEARSSLKADATGRLMQQIQARSLIAAPILLQGELLGFLTVEGTEARIWHEEEKKYVRGVAQLVALVAPLEDIEATIQQVKQDQSLTTEVTHALYSEADWQSTMHRCADRLLQRLKAERFLVLLYNPDRKKFEICYQQQAPNRRPIVGCLDTLNPVDWQMLERSTEAIGIENLESDLKLMAWRQLCLDLQVRSLLVCSTSVGKPIEGVLVIGHEATRSWNRAERELLKVVSQQIGLLLHQFKLQDQTEQLRKTYQAVQWGLATMQQIQQLERLEQASVQQIAQLLQVPLTALVTWQPGHPTAQIRAATSTKPQFGVATEAEISVVNDPLLQWALQNDDLQPLPTNQLSPQTRQWLNGADLDQILVYALRTAPEHEPTGLIVIGDRAERIWSQHQLSAVGILVNQLAWCRRYLKLTATLVMQRSTLEQLNWYKHRRLEEIYRILGIGVRRLNELSHQKDALSSLRYQQVLRHLGNTLTAATPLLKQEQWQFEDDYETIPLASLMKRSLERLDHLIKQRQLWSQVHNEANLSIGGNIAKIECIVHEILMAACLRSPIGGRLDVWCRQLDDHWLEMSITDNGLIEPQLLEQMNTGRGGDLLVPSLLDEPPGLHLAICQALIRRMGGEFMLDQLEDGRMLSRLIIPVAIGATSPIRGEHEISGFF</sequence>
<evidence type="ECO:0000313" key="2">
    <source>
        <dbReference type="EMBL" id="WNZ23759.1"/>
    </source>
</evidence>
<dbReference type="Pfam" id="PF01590">
    <property type="entry name" value="GAF"/>
    <property type="match status" value="2"/>
</dbReference>
<evidence type="ECO:0000259" key="1">
    <source>
        <dbReference type="SMART" id="SM00065"/>
    </source>
</evidence>
<protein>
    <submittedName>
        <fullName evidence="2">GAF domain-containing protein</fullName>
    </submittedName>
</protein>
<dbReference type="InterPro" id="IPR003018">
    <property type="entry name" value="GAF"/>
</dbReference>
<dbReference type="SUPFAM" id="SSF55874">
    <property type="entry name" value="ATPase domain of HSP90 chaperone/DNA topoisomerase II/histidine kinase"/>
    <property type="match status" value="1"/>
</dbReference>
<dbReference type="AlphaFoldDB" id="A0AA97AGR6"/>
<dbReference type="Gene3D" id="3.30.565.10">
    <property type="entry name" value="Histidine kinase-like ATPase, C-terminal domain"/>
    <property type="match status" value="1"/>
</dbReference>
<dbReference type="SMART" id="SM00065">
    <property type="entry name" value="GAF"/>
    <property type="match status" value="3"/>
</dbReference>
<name>A0AA97AGR6_9CYAN</name>
<dbReference type="InterPro" id="IPR029016">
    <property type="entry name" value="GAF-like_dom_sf"/>
</dbReference>
<feature type="domain" description="GAF" evidence="1">
    <location>
        <begin position="29"/>
        <end position="180"/>
    </location>
</feature>
<dbReference type="RefSeq" id="WP_316435501.1">
    <property type="nucleotide sequence ID" value="NZ_CP053586.1"/>
</dbReference>
<organism evidence="2">
    <name type="scientific">Leptolyngbya sp. NK1-12</name>
    <dbReference type="NCBI Taxonomy" id="2547451"/>
    <lineage>
        <taxon>Bacteria</taxon>
        <taxon>Bacillati</taxon>
        <taxon>Cyanobacteriota</taxon>
        <taxon>Cyanophyceae</taxon>
        <taxon>Leptolyngbyales</taxon>
        <taxon>Leptolyngbyaceae</taxon>
        <taxon>Leptolyngbya group</taxon>
        <taxon>Leptolyngbya</taxon>
    </lineage>
</organism>
<dbReference type="SUPFAM" id="SSF55781">
    <property type="entry name" value="GAF domain-like"/>
    <property type="match status" value="4"/>
</dbReference>
<reference evidence="2" key="1">
    <citation type="submission" date="2020-05" db="EMBL/GenBank/DDBJ databases">
        <authorList>
            <person name="Zhu T."/>
            <person name="Keshari N."/>
            <person name="Lu X."/>
        </authorList>
    </citation>
    <scope>NUCLEOTIDE SEQUENCE</scope>
    <source>
        <strain evidence="2">NK1-12</strain>
    </source>
</reference>
<proteinExistence type="predicted"/>
<dbReference type="InterPro" id="IPR036890">
    <property type="entry name" value="HATPase_C_sf"/>
</dbReference>
<feature type="domain" description="GAF" evidence="1">
    <location>
        <begin position="201"/>
        <end position="353"/>
    </location>
</feature>
<dbReference type="EMBL" id="CP053586">
    <property type="protein sequence ID" value="WNZ23759.1"/>
    <property type="molecule type" value="Genomic_DNA"/>
</dbReference>
<gene>
    <name evidence="2" type="ORF">HJG54_13455</name>
</gene>
<feature type="domain" description="GAF" evidence="1">
    <location>
        <begin position="374"/>
        <end position="523"/>
    </location>
</feature>
<accession>A0AA97AGR6</accession>
<dbReference type="Gene3D" id="3.30.450.40">
    <property type="match status" value="4"/>
</dbReference>